<comment type="cofactor">
    <cofactor evidence="1 8">
        <name>Mg(2+)</name>
        <dbReference type="ChEBI" id="CHEBI:18420"/>
    </cofactor>
</comment>
<evidence type="ECO:0000256" key="4">
    <source>
        <dbReference type="ARBA" id="ARBA00022723"/>
    </source>
</evidence>
<evidence type="ECO:0000256" key="5">
    <source>
        <dbReference type="ARBA" id="ARBA00022801"/>
    </source>
</evidence>
<dbReference type="GeneID" id="96289205"/>
<dbReference type="Proteomes" id="UP000600946">
    <property type="component" value="Unassembled WGS sequence"/>
</dbReference>
<accession>A0ABQ2ZND0</accession>
<evidence type="ECO:0000256" key="1">
    <source>
        <dbReference type="ARBA" id="ARBA00001946"/>
    </source>
</evidence>
<keyword evidence="3 8" id="KW-0540">Nuclease</keyword>
<reference evidence="11" key="1">
    <citation type="journal article" date="2019" name="Int. J. Syst. Evol. Microbiol.">
        <title>The Global Catalogue of Microorganisms (GCM) 10K type strain sequencing project: providing services to taxonomists for standard genome sequencing and annotation.</title>
        <authorList>
            <consortium name="The Broad Institute Genomics Platform"/>
            <consortium name="The Broad Institute Genome Sequencing Center for Infectious Disease"/>
            <person name="Wu L."/>
            <person name="Ma J."/>
        </authorList>
    </citation>
    <scope>NUCLEOTIDE SEQUENCE [LARGE SCALE GENOMIC DNA]</scope>
    <source>
        <strain evidence="11">JCM 4594</strain>
    </source>
</reference>
<dbReference type="Pfam" id="PF01850">
    <property type="entry name" value="PIN"/>
    <property type="match status" value="1"/>
</dbReference>
<dbReference type="RefSeq" id="WP_190026460.1">
    <property type="nucleotide sequence ID" value="NZ_BMUU01000002.1"/>
</dbReference>
<comment type="caution">
    <text evidence="8">Lacks conserved residue(s) required for the propagation of feature annotation.</text>
</comment>
<dbReference type="Gene3D" id="3.40.50.1010">
    <property type="entry name" value="5'-nuclease"/>
    <property type="match status" value="1"/>
</dbReference>
<dbReference type="InterPro" id="IPR029060">
    <property type="entry name" value="PIN-like_dom_sf"/>
</dbReference>
<evidence type="ECO:0000256" key="6">
    <source>
        <dbReference type="ARBA" id="ARBA00022842"/>
    </source>
</evidence>
<dbReference type="InterPro" id="IPR050556">
    <property type="entry name" value="Type_II_TA_system_RNase"/>
</dbReference>
<protein>
    <recommendedName>
        <fullName evidence="8">Ribonuclease VapC</fullName>
        <shortName evidence="8">RNase VapC</shortName>
        <ecNumber evidence="8">3.1.-.-</ecNumber>
    </recommendedName>
    <alternativeName>
        <fullName evidence="8">Toxin VapC</fullName>
    </alternativeName>
</protein>
<feature type="binding site" evidence="8">
    <location>
        <position position="97"/>
    </location>
    <ligand>
        <name>Mg(2+)</name>
        <dbReference type="ChEBI" id="CHEBI:18420"/>
    </ligand>
</feature>
<dbReference type="InterPro" id="IPR002716">
    <property type="entry name" value="PIN_dom"/>
</dbReference>
<keyword evidence="5 8" id="KW-0378">Hydrolase</keyword>
<proteinExistence type="inferred from homology"/>
<keyword evidence="6 8" id="KW-0460">Magnesium</keyword>
<comment type="function">
    <text evidence="8">Toxic component of a toxin-antitoxin (TA) system. An RNase.</text>
</comment>
<dbReference type="EMBL" id="BMUU01000002">
    <property type="protein sequence ID" value="GGY20885.1"/>
    <property type="molecule type" value="Genomic_DNA"/>
</dbReference>
<keyword evidence="8" id="KW-0800">Toxin</keyword>
<dbReference type="SUPFAM" id="SSF88723">
    <property type="entry name" value="PIN domain-like"/>
    <property type="match status" value="1"/>
</dbReference>
<comment type="caution">
    <text evidence="10">The sequence shown here is derived from an EMBL/GenBank/DDBJ whole genome shotgun (WGS) entry which is preliminary data.</text>
</comment>
<dbReference type="PANTHER" id="PTHR33653:SF1">
    <property type="entry name" value="RIBONUCLEASE VAPC2"/>
    <property type="match status" value="1"/>
</dbReference>
<organism evidence="10 11">
    <name type="scientific">Streptomyces xanthochromogenes</name>
    <dbReference type="NCBI Taxonomy" id="67384"/>
    <lineage>
        <taxon>Bacteria</taxon>
        <taxon>Bacillati</taxon>
        <taxon>Actinomycetota</taxon>
        <taxon>Actinomycetes</taxon>
        <taxon>Kitasatosporales</taxon>
        <taxon>Streptomycetaceae</taxon>
        <taxon>Streptomyces</taxon>
    </lineage>
</organism>
<dbReference type="InterPro" id="IPR022907">
    <property type="entry name" value="VapC_family"/>
</dbReference>
<dbReference type="EC" id="3.1.-.-" evidence="8"/>
<feature type="domain" description="PIN" evidence="9">
    <location>
        <begin position="81"/>
        <end position="123"/>
    </location>
</feature>
<comment type="similarity">
    <text evidence="7 8">Belongs to the PINc/VapC protein family.</text>
</comment>
<evidence type="ECO:0000313" key="11">
    <source>
        <dbReference type="Proteomes" id="UP000600946"/>
    </source>
</evidence>
<name>A0ABQ2ZND0_9ACTN</name>
<evidence type="ECO:0000256" key="7">
    <source>
        <dbReference type="ARBA" id="ARBA00038093"/>
    </source>
</evidence>
<evidence type="ECO:0000256" key="8">
    <source>
        <dbReference type="HAMAP-Rule" id="MF_00265"/>
    </source>
</evidence>
<sequence>MLRYLIGSTAAWRLLRSPALSEAWGHETDEGSIGSCHPQRAEFRRSARNLDEYDAMTGMFGDLYPDAPVPKTAWSWIETAQYRLAARGRHQSLSVVDWLLCATAAHHGLVVLHDDKDFAAAAHLLPDVREHDVNHTPR</sequence>
<keyword evidence="2 8" id="KW-1277">Toxin-antitoxin system</keyword>
<evidence type="ECO:0000256" key="2">
    <source>
        <dbReference type="ARBA" id="ARBA00022649"/>
    </source>
</evidence>
<evidence type="ECO:0000259" key="9">
    <source>
        <dbReference type="Pfam" id="PF01850"/>
    </source>
</evidence>
<keyword evidence="4 8" id="KW-0479">Metal-binding</keyword>
<dbReference type="PANTHER" id="PTHR33653">
    <property type="entry name" value="RIBONUCLEASE VAPC2"/>
    <property type="match status" value="1"/>
</dbReference>
<dbReference type="HAMAP" id="MF_00265">
    <property type="entry name" value="VapC_Nob1"/>
    <property type="match status" value="1"/>
</dbReference>
<evidence type="ECO:0000313" key="10">
    <source>
        <dbReference type="EMBL" id="GGY20885.1"/>
    </source>
</evidence>
<evidence type="ECO:0000256" key="3">
    <source>
        <dbReference type="ARBA" id="ARBA00022722"/>
    </source>
</evidence>
<gene>
    <name evidence="8" type="primary">vapC</name>
    <name evidence="10" type="ORF">GCM10010326_12010</name>
</gene>
<keyword evidence="11" id="KW-1185">Reference proteome</keyword>